<protein>
    <submittedName>
        <fullName evidence="1">Uncharacterized protein</fullName>
    </submittedName>
</protein>
<reference evidence="1" key="1">
    <citation type="submission" date="2020-11" db="EMBL/GenBank/DDBJ databases">
        <authorList>
            <person name="Tran Van P."/>
        </authorList>
    </citation>
    <scope>NUCLEOTIDE SEQUENCE</scope>
</reference>
<dbReference type="AlphaFoldDB" id="A0A7R8VKA1"/>
<evidence type="ECO:0000313" key="1">
    <source>
        <dbReference type="EMBL" id="CAD7198540.1"/>
    </source>
</evidence>
<gene>
    <name evidence="1" type="ORF">TDIB3V08_LOCUS4819</name>
</gene>
<accession>A0A7R8VKA1</accession>
<name>A0A7R8VKA1_TIMDO</name>
<dbReference type="EMBL" id="OA566230">
    <property type="protein sequence ID" value="CAD7198540.1"/>
    <property type="molecule type" value="Genomic_DNA"/>
</dbReference>
<proteinExistence type="predicted"/>
<organism evidence="1">
    <name type="scientific">Timema douglasi</name>
    <name type="common">Walking stick</name>
    <dbReference type="NCBI Taxonomy" id="61478"/>
    <lineage>
        <taxon>Eukaryota</taxon>
        <taxon>Metazoa</taxon>
        <taxon>Ecdysozoa</taxon>
        <taxon>Arthropoda</taxon>
        <taxon>Hexapoda</taxon>
        <taxon>Insecta</taxon>
        <taxon>Pterygota</taxon>
        <taxon>Neoptera</taxon>
        <taxon>Polyneoptera</taxon>
        <taxon>Phasmatodea</taxon>
        <taxon>Timematodea</taxon>
        <taxon>Timematoidea</taxon>
        <taxon>Timematidae</taxon>
        <taxon>Timema</taxon>
    </lineage>
</organism>
<sequence length="162" mass="18132">MVKSVDTSIPSTVINEASVLSIQTIRLMSRLREVIARPRNLPSSATHGGPRVQEHVETVRRGEEQLAGMIREGDECWEERMRWRLESRLKGGGGCKGQNDKYRDIRYSCQSGGLNLEEVNQHFRGLRGETHLGKTNPSSTDRDLNLDLLVLGSQANYAIEAS</sequence>